<organism evidence="8 9">
    <name type="scientific">Riccia sorocarpa</name>
    <dbReference type="NCBI Taxonomy" id="122646"/>
    <lineage>
        <taxon>Eukaryota</taxon>
        <taxon>Viridiplantae</taxon>
        <taxon>Streptophyta</taxon>
        <taxon>Embryophyta</taxon>
        <taxon>Marchantiophyta</taxon>
        <taxon>Marchantiopsida</taxon>
        <taxon>Marchantiidae</taxon>
        <taxon>Marchantiales</taxon>
        <taxon>Ricciaceae</taxon>
        <taxon>Riccia</taxon>
    </lineage>
</organism>
<name>A0ABD3H824_9MARC</name>
<dbReference type="PANTHER" id="PTHR12149:SF8">
    <property type="entry name" value="PROTEIN-RIBULOSAMINE 3-KINASE"/>
    <property type="match status" value="1"/>
</dbReference>
<sequence length="353" mass="38300">MVNAGLALASSSWISVNKLSASPALSTRPCKPASPNRGGRIIQAMMGADPIRDWICSEGGASKITRISPVGGGCINTALRYDTDAQTFFVKTNRDVGPAMFEAEAAGLHAMFATETIRVPKPFKVGALPGRGSYIIMEYINMGTSRGGQAELGRQLAQMHKAGSTDKGFGFDMDNTIGSTPQPNPWMSDWVAFFQEQRLRYQLQLAEKQYRDYDIAEKGQRLVDKLPSLFQGVGEIKPCLLHGDLWSGNIAADEKGAPVILDPACYYGHSEAEFGMSWCAGFGSSFYNAYFDVIPKQPGFEQRRDLILVGEGITGMEPTGLTLCTILIVSVTSELAVEVGLSSFRFISDSTTF</sequence>
<dbReference type="GO" id="GO:0102193">
    <property type="term" value="F:protein-ribulosamine 3-kinase activity"/>
    <property type="evidence" value="ECO:0007669"/>
    <property type="project" value="UniProtKB-EC"/>
</dbReference>
<dbReference type="Gene3D" id="3.90.1200.10">
    <property type="match status" value="1"/>
</dbReference>
<evidence type="ECO:0000256" key="1">
    <source>
        <dbReference type="ARBA" id="ARBA00009460"/>
    </source>
</evidence>
<dbReference type="GO" id="GO:0005737">
    <property type="term" value="C:cytoplasm"/>
    <property type="evidence" value="ECO:0007669"/>
    <property type="project" value="UniProtKB-ARBA"/>
</dbReference>
<evidence type="ECO:0000256" key="2">
    <source>
        <dbReference type="ARBA" id="ARBA00011961"/>
    </source>
</evidence>
<dbReference type="FunFam" id="3.30.200.20:FF:000264">
    <property type="entry name" value="Protein-ribulosamine 3-kinase, chloroplastic"/>
    <property type="match status" value="1"/>
</dbReference>
<dbReference type="InterPro" id="IPR011009">
    <property type="entry name" value="Kinase-like_dom_sf"/>
</dbReference>
<dbReference type="Gene3D" id="3.30.200.20">
    <property type="entry name" value="Phosphorylase Kinase, domain 1"/>
    <property type="match status" value="1"/>
</dbReference>
<dbReference type="EMBL" id="JBJQOH010000004">
    <property type="protein sequence ID" value="KAL3687598.1"/>
    <property type="molecule type" value="Genomic_DNA"/>
</dbReference>
<keyword evidence="6" id="KW-0067">ATP-binding</keyword>
<dbReference type="Proteomes" id="UP001633002">
    <property type="component" value="Unassembled WGS sequence"/>
</dbReference>
<dbReference type="GO" id="GO:0016301">
    <property type="term" value="F:kinase activity"/>
    <property type="evidence" value="ECO:0007669"/>
    <property type="project" value="UniProtKB-KW"/>
</dbReference>
<accession>A0ABD3H824</accession>
<comment type="caution">
    <text evidence="8">The sequence shown here is derived from an EMBL/GenBank/DDBJ whole genome shotgun (WGS) entry which is preliminary data.</text>
</comment>
<reference evidence="8 9" key="1">
    <citation type="submission" date="2024-09" db="EMBL/GenBank/DDBJ databases">
        <title>Chromosome-scale assembly of Riccia sorocarpa.</title>
        <authorList>
            <person name="Paukszto L."/>
        </authorList>
    </citation>
    <scope>NUCLEOTIDE SEQUENCE [LARGE SCALE GENOMIC DNA]</scope>
    <source>
        <strain evidence="8">LP-2024</strain>
        <tissue evidence="8">Aerial parts of the thallus</tissue>
    </source>
</reference>
<evidence type="ECO:0000313" key="8">
    <source>
        <dbReference type="EMBL" id="KAL3687598.1"/>
    </source>
</evidence>
<evidence type="ECO:0000313" key="9">
    <source>
        <dbReference type="Proteomes" id="UP001633002"/>
    </source>
</evidence>
<proteinExistence type="inferred from homology"/>
<comment type="catalytic activity">
    <reaction evidence="7">
        <text>N(6)-D-ribulosyl-L-lysyl-[protein] + ATP = N(6)-(3-O-phospho-D-ribulosyl)-L-lysyl-[protein] + ADP + H(+)</text>
        <dbReference type="Rhea" id="RHEA:48432"/>
        <dbReference type="Rhea" id="RHEA-COMP:12103"/>
        <dbReference type="Rhea" id="RHEA-COMP:12104"/>
        <dbReference type="ChEBI" id="CHEBI:15378"/>
        <dbReference type="ChEBI" id="CHEBI:30616"/>
        <dbReference type="ChEBI" id="CHEBI:90418"/>
        <dbReference type="ChEBI" id="CHEBI:90420"/>
        <dbReference type="ChEBI" id="CHEBI:456216"/>
        <dbReference type="EC" id="2.7.1.172"/>
    </reaction>
    <physiologicalReaction direction="left-to-right" evidence="7">
        <dbReference type="Rhea" id="RHEA:48433"/>
    </physiologicalReaction>
</comment>
<comment type="similarity">
    <text evidence="1">Belongs to the fructosamine kinase family.</text>
</comment>
<evidence type="ECO:0000256" key="7">
    <source>
        <dbReference type="ARBA" id="ARBA00048655"/>
    </source>
</evidence>
<dbReference type="SUPFAM" id="SSF56112">
    <property type="entry name" value="Protein kinase-like (PK-like)"/>
    <property type="match status" value="1"/>
</dbReference>
<keyword evidence="3" id="KW-0808">Transferase</keyword>
<dbReference type="AlphaFoldDB" id="A0ABD3H824"/>
<evidence type="ECO:0000256" key="3">
    <source>
        <dbReference type="ARBA" id="ARBA00022679"/>
    </source>
</evidence>
<evidence type="ECO:0000256" key="4">
    <source>
        <dbReference type="ARBA" id="ARBA00022741"/>
    </source>
</evidence>
<dbReference type="PANTHER" id="PTHR12149">
    <property type="entry name" value="FRUCTOSAMINE 3 KINASE-RELATED PROTEIN"/>
    <property type="match status" value="1"/>
</dbReference>
<dbReference type="InterPro" id="IPR016477">
    <property type="entry name" value="Fructo-/Ketosamine-3-kinase"/>
</dbReference>
<keyword evidence="5" id="KW-0418">Kinase</keyword>
<evidence type="ECO:0000256" key="5">
    <source>
        <dbReference type="ARBA" id="ARBA00022777"/>
    </source>
</evidence>
<dbReference type="EC" id="2.7.1.172" evidence="2"/>
<keyword evidence="4" id="KW-0547">Nucleotide-binding</keyword>
<gene>
    <name evidence="8" type="ORF">R1sor_013907</name>
</gene>
<protein>
    <recommendedName>
        <fullName evidence="2">protein-ribulosamine 3-kinase</fullName>
        <ecNumber evidence="2">2.7.1.172</ecNumber>
    </recommendedName>
</protein>
<dbReference type="GO" id="GO:0005524">
    <property type="term" value="F:ATP binding"/>
    <property type="evidence" value="ECO:0007669"/>
    <property type="project" value="UniProtKB-KW"/>
</dbReference>
<keyword evidence="9" id="KW-1185">Reference proteome</keyword>
<dbReference type="Pfam" id="PF03881">
    <property type="entry name" value="Fructosamin_kin"/>
    <property type="match status" value="1"/>
</dbReference>
<evidence type="ECO:0000256" key="6">
    <source>
        <dbReference type="ARBA" id="ARBA00022840"/>
    </source>
</evidence>